<dbReference type="Proteomes" id="UP000521227">
    <property type="component" value="Unassembled WGS sequence"/>
</dbReference>
<evidence type="ECO:0000313" key="2">
    <source>
        <dbReference type="EMBL" id="MBB5055129.1"/>
    </source>
</evidence>
<proteinExistence type="predicted"/>
<sequence length="97" mass="11030">MPKAYWIGRVSIRDEQRYPAYLAAANTAFMKYGGRFIVRGGSFEAMEGESRERNVVVEFRDRSTAVACYRSLEYRKALAIRQLIADADMIIIDGIAD</sequence>
<evidence type="ECO:0000259" key="1">
    <source>
        <dbReference type="Pfam" id="PF07045"/>
    </source>
</evidence>
<dbReference type="EMBL" id="JACHIJ010000011">
    <property type="protein sequence ID" value="MBB5055129.1"/>
    <property type="molecule type" value="Genomic_DNA"/>
</dbReference>
<dbReference type="AlphaFoldDB" id="A0A840N3X8"/>
<dbReference type="PANTHER" id="PTHR41521">
    <property type="match status" value="1"/>
</dbReference>
<name>A0A840N3X8_9BRAD</name>
<organism evidence="2 3">
    <name type="scientific">Afipia massiliensis</name>
    <dbReference type="NCBI Taxonomy" id="211460"/>
    <lineage>
        <taxon>Bacteria</taxon>
        <taxon>Pseudomonadati</taxon>
        <taxon>Pseudomonadota</taxon>
        <taxon>Alphaproteobacteria</taxon>
        <taxon>Hyphomicrobiales</taxon>
        <taxon>Nitrobacteraceae</taxon>
        <taxon>Afipia</taxon>
    </lineage>
</organism>
<dbReference type="InterPro" id="IPR010753">
    <property type="entry name" value="DUF1330"/>
</dbReference>
<dbReference type="InterPro" id="IPR011008">
    <property type="entry name" value="Dimeric_a/b-barrel"/>
</dbReference>
<feature type="domain" description="DUF1330" evidence="1">
    <location>
        <begin position="3"/>
        <end position="95"/>
    </location>
</feature>
<protein>
    <submittedName>
        <fullName evidence="2">Uncharacterized protein (DUF1330 family)</fullName>
    </submittedName>
</protein>
<dbReference type="Gene3D" id="3.30.70.100">
    <property type="match status" value="1"/>
</dbReference>
<dbReference type="PANTHER" id="PTHR41521:SF4">
    <property type="entry name" value="BLR0684 PROTEIN"/>
    <property type="match status" value="1"/>
</dbReference>
<dbReference type="RefSeq" id="WP_184090414.1">
    <property type="nucleotide sequence ID" value="NZ_JACHIJ010000011.1"/>
</dbReference>
<accession>A0A840N3X8</accession>
<evidence type="ECO:0000313" key="3">
    <source>
        <dbReference type="Proteomes" id="UP000521227"/>
    </source>
</evidence>
<dbReference type="SUPFAM" id="SSF54909">
    <property type="entry name" value="Dimeric alpha+beta barrel"/>
    <property type="match status" value="1"/>
</dbReference>
<reference evidence="2 3" key="1">
    <citation type="submission" date="2020-08" db="EMBL/GenBank/DDBJ databases">
        <title>Genomic Encyclopedia of Type Strains, Phase IV (KMG-IV): sequencing the most valuable type-strain genomes for metagenomic binning, comparative biology and taxonomic classification.</title>
        <authorList>
            <person name="Goeker M."/>
        </authorList>
    </citation>
    <scope>NUCLEOTIDE SEQUENCE [LARGE SCALE GENOMIC DNA]</scope>
    <source>
        <strain evidence="2 3">DSM 17498</strain>
    </source>
</reference>
<dbReference type="Pfam" id="PF07045">
    <property type="entry name" value="DUF1330"/>
    <property type="match status" value="1"/>
</dbReference>
<comment type="caution">
    <text evidence="2">The sequence shown here is derived from an EMBL/GenBank/DDBJ whole genome shotgun (WGS) entry which is preliminary data.</text>
</comment>
<gene>
    <name evidence="2" type="ORF">HNQ36_005140</name>
</gene>